<dbReference type="GO" id="GO:0016042">
    <property type="term" value="P:lipid catabolic process"/>
    <property type="evidence" value="ECO:0007669"/>
    <property type="project" value="InterPro"/>
</dbReference>
<dbReference type="AlphaFoldDB" id="A0A0J6ZFP3"/>
<dbReference type="InterPro" id="IPR005152">
    <property type="entry name" value="Lipase_secreted"/>
</dbReference>
<protein>
    <submittedName>
        <fullName evidence="3">Alpha/beta hydrolase family protein</fullName>
    </submittedName>
</protein>
<feature type="signal peptide" evidence="1">
    <location>
        <begin position="1"/>
        <end position="28"/>
    </location>
</feature>
<dbReference type="InterPro" id="IPR001375">
    <property type="entry name" value="Peptidase_S9_cat"/>
</dbReference>
<comment type="caution">
    <text evidence="3">The sequence shown here is derived from an EMBL/GenBank/DDBJ whole genome shotgun (WGS) entry which is preliminary data.</text>
</comment>
<evidence type="ECO:0000313" key="3">
    <source>
        <dbReference type="EMBL" id="KMO83611.1"/>
    </source>
</evidence>
<dbReference type="Pfam" id="PF00326">
    <property type="entry name" value="Peptidase_S9"/>
    <property type="match status" value="1"/>
</dbReference>
<keyword evidence="1" id="KW-0732">Signal</keyword>
<gene>
    <name evidence="3" type="ORF">MCHUDSM44219_01179</name>
</gene>
<dbReference type="Gene3D" id="3.40.50.1820">
    <property type="entry name" value="alpha/beta hydrolase"/>
    <property type="match status" value="2"/>
</dbReference>
<dbReference type="PATRIC" id="fig|1800.3.peg.1183"/>
<proteinExistence type="predicted"/>
<evidence type="ECO:0000256" key="1">
    <source>
        <dbReference type="SAM" id="SignalP"/>
    </source>
</evidence>
<dbReference type="EMBL" id="JYNX01000022">
    <property type="protein sequence ID" value="KMO83611.1"/>
    <property type="molecule type" value="Genomic_DNA"/>
</dbReference>
<sequence precursor="true">MRSSARLAFLIVALLLAGLLAGPGVATAATPRWSGLDARDYEGPIPAPGGLISVTDLDPGLSVTGAAHAYRILYATVDQHGRPAVSTAAVFTPENPAPEGGWPVVAWAHGTVGLGDDCTPSARPRSARDDEYLSHWLDQGYAVVGSDYAGLGTPGLMSYLNSETTAHGVVDSVLAAHRMGLPLAPQWAVVGQSQGGGAAVATARWATDFSAGSDVDYRGVVATGTPATIAGLVTRAGPDMDVPPDLAPVANAYTAYILASLREARPDLDIGRVLTPAGRDAARAAETLCLSELSTALSAMTPPQFFAAPLASLPGATEAIESYMGLPATGYDRPMLLGVGLRDTDVPPVMSERFFDQLMANDQPATLKVYPEEDHSGTVLASLPDSTPFLAQQLR</sequence>
<dbReference type="PANTHER" id="PTHR34853:SF1">
    <property type="entry name" value="LIPASE 5"/>
    <property type="match status" value="1"/>
</dbReference>
<evidence type="ECO:0000259" key="2">
    <source>
        <dbReference type="Pfam" id="PF00326"/>
    </source>
</evidence>
<name>A0A0J6ZFP3_MYCCU</name>
<feature type="chain" id="PRO_5005285582" evidence="1">
    <location>
        <begin position="29"/>
        <end position="395"/>
    </location>
</feature>
<dbReference type="PANTHER" id="PTHR34853">
    <property type="match status" value="1"/>
</dbReference>
<keyword evidence="3" id="KW-0378">Hydrolase</keyword>
<dbReference type="InterPro" id="IPR029058">
    <property type="entry name" value="AB_hydrolase_fold"/>
</dbReference>
<evidence type="ECO:0000313" key="4">
    <source>
        <dbReference type="Proteomes" id="UP000036176"/>
    </source>
</evidence>
<feature type="domain" description="Peptidase S9 prolyl oligopeptidase catalytic" evidence="2">
    <location>
        <begin position="331"/>
        <end position="377"/>
    </location>
</feature>
<reference evidence="3 4" key="1">
    <citation type="journal article" date="2015" name="Genome Biol. Evol.">
        <title>Characterization of Three Mycobacterium spp. with Potential Use in Bioremediation by Genome Sequencing and Comparative Genomics.</title>
        <authorList>
            <person name="Das S."/>
            <person name="Pettersson B.M."/>
            <person name="Behra P.R."/>
            <person name="Ramesh M."/>
            <person name="Dasgupta S."/>
            <person name="Bhattacharya A."/>
            <person name="Kirsebom L.A."/>
        </authorList>
    </citation>
    <scope>NUCLEOTIDE SEQUENCE [LARGE SCALE GENOMIC DNA]</scope>
    <source>
        <strain evidence="3 4">DSM 44219</strain>
    </source>
</reference>
<dbReference type="Proteomes" id="UP000036176">
    <property type="component" value="Unassembled WGS sequence"/>
</dbReference>
<organism evidence="3 4">
    <name type="scientific">Mycolicibacterium chubuense</name>
    <name type="common">Mycobacterium chubuense</name>
    <dbReference type="NCBI Taxonomy" id="1800"/>
    <lineage>
        <taxon>Bacteria</taxon>
        <taxon>Bacillati</taxon>
        <taxon>Actinomycetota</taxon>
        <taxon>Actinomycetes</taxon>
        <taxon>Mycobacteriales</taxon>
        <taxon>Mycobacteriaceae</taxon>
        <taxon>Mycolicibacterium</taxon>
    </lineage>
</organism>
<accession>A0A0J6ZFP3</accession>
<dbReference type="GO" id="GO:0006508">
    <property type="term" value="P:proteolysis"/>
    <property type="evidence" value="ECO:0007669"/>
    <property type="project" value="InterPro"/>
</dbReference>
<dbReference type="GO" id="GO:0008236">
    <property type="term" value="F:serine-type peptidase activity"/>
    <property type="evidence" value="ECO:0007669"/>
    <property type="project" value="InterPro"/>
</dbReference>
<dbReference type="SUPFAM" id="SSF53474">
    <property type="entry name" value="alpha/beta-Hydrolases"/>
    <property type="match status" value="1"/>
</dbReference>
<dbReference type="PIRSF" id="PIRSF029171">
    <property type="entry name" value="Esterase_LipA"/>
    <property type="match status" value="1"/>
</dbReference>
<keyword evidence="4" id="KW-1185">Reference proteome</keyword>
<dbReference type="Pfam" id="PF03583">
    <property type="entry name" value="LIP"/>
    <property type="match status" value="1"/>
</dbReference>
<dbReference type="GO" id="GO:0004806">
    <property type="term" value="F:triacylglycerol lipase activity"/>
    <property type="evidence" value="ECO:0007669"/>
    <property type="project" value="InterPro"/>
</dbReference>